<dbReference type="InterPro" id="IPR043653">
    <property type="entry name" value="DUF5880"/>
</dbReference>
<protein>
    <recommendedName>
        <fullName evidence="2">DUF5880 domain-containing protein</fullName>
    </recommendedName>
</protein>
<organism evidence="3">
    <name type="scientific">Leptocylindrus danicus</name>
    <dbReference type="NCBI Taxonomy" id="163516"/>
    <lineage>
        <taxon>Eukaryota</taxon>
        <taxon>Sar</taxon>
        <taxon>Stramenopiles</taxon>
        <taxon>Ochrophyta</taxon>
        <taxon>Bacillariophyta</taxon>
        <taxon>Coscinodiscophyceae</taxon>
        <taxon>Chaetocerotophycidae</taxon>
        <taxon>Leptocylindrales</taxon>
        <taxon>Leptocylindraceae</taxon>
        <taxon>Leptocylindrus</taxon>
    </lineage>
</organism>
<feature type="compositionally biased region" description="Basic and acidic residues" evidence="1">
    <location>
        <begin position="260"/>
        <end position="272"/>
    </location>
</feature>
<sequence length="285" mass="31154">MNESGSLVTCVLLPAGTVSEIQEVKVDTTPKERAVQKLLGGPITFLGQYESEGTVIIAPRAGTENNENAANASLSSNEHKLQPPLHNVKVKGDILVMKVAEDGAAEDGFFLDYSKAEYEAFAAKDIAEFEVEANPDLGKELLLVKGDVAAAADSDDEHDDENSVEDDASVEGESDSDDDDAANEMIEMFMKQMMEKFQAMHGREPTEEEMKHIAEALQAKFGISVDEEDDEEDDEDEEEEEEFTSKLPAPKPVIVNSVLKRKDTDADEKNGETKPATSKKVRIAE</sequence>
<feature type="region of interest" description="Disordered" evidence="1">
    <location>
        <begin position="151"/>
        <end position="179"/>
    </location>
</feature>
<dbReference type="EMBL" id="HBGY01024799">
    <property type="protein sequence ID" value="CAD9596954.1"/>
    <property type="molecule type" value="Transcribed_RNA"/>
</dbReference>
<reference evidence="3" key="1">
    <citation type="submission" date="2021-01" db="EMBL/GenBank/DDBJ databases">
        <authorList>
            <person name="Corre E."/>
            <person name="Pelletier E."/>
            <person name="Niang G."/>
            <person name="Scheremetjew M."/>
            <person name="Finn R."/>
            <person name="Kale V."/>
            <person name="Holt S."/>
            <person name="Cochrane G."/>
            <person name="Meng A."/>
            <person name="Brown T."/>
            <person name="Cohen L."/>
        </authorList>
    </citation>
    <scope>NUCLEOTIDE SEQUENCE</scope>
    <source>
        <strain evidence="3">B650</strain>
    </source>
</reference>
<gene>
    <name evidence="3" type="ORF">LDAN0321_LOCUS15342</name>
</gene>
<evidence type="ECO:0000256" key="1">
    <source>
        <dbReference type="SAM" id="MobiDB-lite"/>
    </source>
</evidence>
<evidence type="ECO:0000259" key="2">
    <source>
        <dbReference type="Pfam" id="PF19208"/>
    </source>
</evidence>
<dbReference type="AlphaFoldDB" id="A0A7S2L814"/>
<proteinExistence type="predicted"/>
<feature type="domain" description="DUF5880" evidence="2">
    <location>
        <begin position="18"/>
        <end position="121"/>
    </location>
</feature>
<feature type="compositionally biased region" description="Basic and acidic residues" evidence="1">
    <location>
        <begin position="201"/>
        <end position="214"/>
    </location>
</feature>
<evidence type="ECO:0000313" key="3">
    <source>
        <dbReference type="EMBL" id="CAD9596954.1"/>
    </source>
</evidence>
<feature type="region of interest" description="Disordered" evidence="1">
    <location>
        <begin position="197"/>
        <end position="285"/>
    </location>
</feature>
<dbReference type="Pfam" id="PF19208">
    <property type="entry name" value="DUF5880"/>
    <property type="match status" value="1"/>
</dbReference>
<accession>A0A7S2L814</accession>
<feature type="compositionally biased region" description="Acidic residues" evidence="1">
    <location>
        <begin position="153"/>
        <end position="179"/>
    </location>
</feature>
<name>A0A7S2L814_9STRA</name>
<feature type="compositionally biased region" description="Acidic residues" evidence="1">
    <location>
        <begin position="225"/>
        <end position="242"/>
    </location>
</feature>